<evidence type="ECO:0000259" key="1">
    <source>
        <dbReference type="Pfam" id="PF00535"/>
    </source>
</evidence>
<dbReference type="GO" id="GO:0006487">
    <property type="term" value="P:protein N-linked glycosylation"/>
    <property type="evidence" value="ECO:0007669"/>
    <property type="project" value="TreeGrafter"/>
</dbReference>
<evidence type="ECO:0000313" key="2">
    <source>
        <dbReference type="EMBL" id="MBN2067998.1"/>
    </source>
</evidence>
<dbReference type="AlphaFoldDB" id="A0A939C6Z4"/>
<comment type="caution">
    <text evidence="2">The sequence shown here is derived from an EMBL/GenBank/DDBJ whole genome shotgun (WGS) entry which is preliminary data.</text>
</comment>
<dbReference type="InterPro" id="IPR029044">
    <property type="entry name" value="Nucleotide-diphossugar_trans"/>
</dbReference>
<reference evidence="2" key="1">
    <citation type="submission" date="2021-01" db="EMBL/GenBank/DDBJ databases">
        <title>Active Sulfur Cycling in an Early Earth Analoge.</title>
        <authorList>
            <person name="Hahn C.R."/>
            <person name="Youssef N.H."/>
            <person name="Elshahed M."/>
        </authorList>
    </citation>
    <scope>NUCLEOTIDE SEQUENCE</scope>
    <source>
        <strain evidence="2">Zod_Metabat.1151</strain>
    </source>
</reference>
<dbReference type="Proteomes" id="UP000809243">
    <property type="component" value="Unassembled WGS sequence"/>
</dbReference>
<sequence length="235" mass="26156">MKKTLSVIVPAFNEEARIKPFLEQLLSFKQRNSFVAEVIVVDDGSTDSTLSILQGFGNRLKVISYRPNKGKGHAVKTGILAARSALVCFMDADGATPASQLTDMYNALQGNDVVVGNRKTERARIIARQPLYRRFLSWGFNTSVQILFNFNVKDLLCGFKGMRTDLGKEIAAKMVSNRWIFDVELIARANALGASFGVIPIEWSHVKGSKMKIGLNTVSMFLKLVKLRIDLAREK</sequence>
<organism evidence="2 3">
    <name type="scientific">Candidatus Iainarchaeum sp</name>
    <dbReference type="NCBI Taxonomy" id="3101447"/>
    <lineage>
        <taxon>Archaea</taxon>
        <taxon>Candidatus Iainarchaeota</taxon>
        <taxon>Candidatus Iainarchaeia</taxon>
        <taxon>Candidatus Iainarchaeales</taxon>
        <taxon>Candidatus Iainarchaeaceae</taxon>
        <taxon>Candidatus Iainarchaeum</taxon>
    </lineage>
</organism>
<proteinExistence type="predicted"/>
<dbReference type="Gene3D" id="3.90.550.10">
    <property type="entry name" value="Spore Coat Polysaccharide Biosynthesis Protein SpsA, Chain A"/>
    <property type="match status" value="1"/>
</dbReference>
<feature type="domain" description="Glycosyltransferase 2-like" evidence="1">
    <location>
        <begin position="6"/>
        <end position="166"/>
    </location>
</feature>
<accession>A0A939C6Z4</accession>
<evidence type="ECO:0000313" key="3">
    <source>
        <dbReference type="Proteomes" id="UP000809243"/>
    </source>
</evidence>
<dbReference type="Pfam" id="PF00535">
    <property type="entry name" value="Glycos_transf_2"/>
    <property type="match status" value="1"/>
</dbReference>
<name>A0A939C6Z4_9ARCH</name>
<dbReference type="PANTHER" id="PTHR10859">
    <property type="entry name" value="GLYCOSYL TRANSFERASE"/>
    <property type="match status" value="1"/>
</dbReference>
<protein>
    <submittedName>
        <fullName evidence="2">Glycosyltransferase</fullName>
    </submittedName>
</protein>
<dbReference type="InterPro" id="IPR001173">
    <property type="entry name" value="Glyco_trans_2-like"/>
</dbReference>
<gene>
    <name evidence="2" type="ORF">JW744_06020</name>
</gene>
<dbReference type="PANTHER" id="PTHR10859:SF91">
    <property type="entry name" value="DOLICHYL-PHOSPHATE BETA-GLUCOSYLTRANSFERASE"/>
    <property type="match status" value="1"/>
</dbReference>
<dbReference type="SUPFAM" id="SSF53448">
    <property type="entry name" value="Nucleotide-diphospho-sugar transferases"/>
    <property type="match status" value="1"/>
</dbReference>
<dbReference type="EMBL" id="JAFGDB010000106">
    <property type="protein sequence ID" value="MBN2067998.1"/>
    <property type="molecule type" value="Genomic_DNA"/>
</dbReference>